<reference evidence="1 2" key="1">
    <citation type="journal article" date="2015" name="Stand. Genomic Sci.">
        <title>Genomic Encyclopedia of Bacterial and Archaeal Type Strains, Phase III: the genomes of soil and plant-associated and newly described type strains.</title>
        <authorList>
            <person name="Whitman W.B."/>
            <person name="Woyke T."/>
            <person name="Klenk H.P."/>
            <person name="Zhou Y."/>
            <person name="Lilburn T.G."/>
            <person name="Beck B.J."/>
            <person name="De Vos P."/>
            <person name="Vandamme P."/>
            <person name="Eisen J.A."/>
            <person name="Garrity G."/>
            <person name="Hugenholtz P."/>
            <person name="Kyrpides N.C."/>
        </authorList>
    </citation>
    <scope>NUCLEOTIDE SEQUENCE [LARGE SCALE GENOMIC DNA]</scope>
    <source>
        <strain evidence="1 2">CGMCC 1.5364</strain>
    </source>
</reference>
<evidence type="ECO:0000313" key="2">
    <source>
        <dbReference type="Proteomes" id="UP000316225"/>
    </source>
</evidence>
<dbReference type="RefSeq" id="WP_158637580.1">
    <property type="nucleotide sequence ID" value="NZ_VLKU01000016.1"/>
</dbReference>
<comment type="caution">
    <text evidence="1">The sequence shown here is derived from an EMBL/GenBank/DDBJ whole genome shotgun (WGS) entry which is preliminary data.</text>
</comment>
<organism evidence="1 2">
    <name type="scientific">Paracoccus sulfuroxidans</name>
    <dbReference type="NCBI Taxonomy" id="384678"/>
    <lineage>
        <taxon>Bacteria</taxon>
        <taxon>Pseudomonadati</taxon>
        <taxon>Pseudomonadota</taxon>
        <taxon>Alphaproteobacteria</taxon>
        <taxon>Rhodobacterales</taxon>
        <taxon>Paracoccaceae</taxon>
        <taxon>Paracoccus</taxon>
    </lineage>
</organism>
<keyword evidence="2" id="KW-1185">Reference proteome</keyword>
<dbReference type="AlphaFoldDB" id="A0A562N7Y8"/>
<dbReference type="OrthoDB" id="7776611at2"/>
<accession>A0A562N7Y8</accession>
<evidence type="ECO:0000313" key="1">
    <source>
        <dbReference type="EMBL" id="TWI28198.1"/>
    </source>
</evidence>
<dbReference type="EMBL" id="VLKU01000016">
    <property type="protein sequence ID" value="TWI28198.1"/>
    <property type="molecule type" value="Genomic_DNA"/>
</dbReference>
<gene>
    <name evidence="1" type="ORF">IQ24_03815</name>
</gene>
<dbReference type="Proteomes" id="UP000316225">
    <property type="component" value="Unassembled WGS sequence"/>
</dbReference>
<proteinExistence type="predicted"/>
<protein>
    <submittedName>
        <fullName evidence="1">Uncharacterized protein</fullName>
    </submittedName>
</protein>
<sequence length="53" mass="6100">MTSEEFARAYPRLTEKQAERLVRDHGLDPAEARKDLGPTRFTTTAELFGWLGY</sequence>
<name>A0A562N7Y8_9RHOB</name>